<dbReference type="EMBL" id="CP003753">
    <property type="protein sequence ID" value="AFQ19605.1"/>
    <property type="molecule type" value="Genomic_DNA"/>
</dbReference>
<organism evidence="2 3">
    <name type="scientific">Bacillus thuringiensis HD-771</name>
    <dbReference type="NCBI Taxonomy" id="1218175"/>
    <lineage>
        <taxon>Bacteria</taxon>
        <taxon>Bacillati</taxon>
        <taxon>Bacillota</taxon>
        <taxon>Bacilli</taxon>
        <taxon>Bacillales</taxon>
        <taxon>Bacillaceae</taxon>
        <taxon>Bacillus</taxon>
        <taxon>Bacillus cereus group</taxon>
    </lineage>
</organism>
<accession>A0A9W3P0Y4</accession>
<feature type="compositionally biased region" description="Basic and acidic residues" evidence="1">
    <location>
        <begin position="406"/>
        <end position="415"/>
    </location>
</feature>
<gene>
    <name evidence="2" type="ORF">BTG_31343</name>
</gene>
<dbReference type="AlphaFoldDB" id="A0A9W3P0Y4"/>
<sequence length="967" mass="109483">MDEPVITNLFKFVSIRPIQKFTERETRYTVIRDPREFAQEDSILFERLARKLANPEVALNKWNAFNLSDFRVLMEAHSSLVQRYEQLDSNDDTLDGKRLLQEYGVLSIINGYESELFEQAWDVLYTAECTGSDAGQRLELPMAVLRVLHFSQLVDENEKPTRTLALDALCAKPAIPIAFHNALSVPTKKMDKTGEMTDYSKRTLLLRELALELEATKRLLDIVTSTPAFINPAMKKINTDNLGESSHSQFSLSTVPSLSSLKGQISELQASIINNVGVPEEAPIPVAAELLETHLSKLYKQAFNFSNDQEFQGYMKQIQGLGTIIKDIPFFDLNDPSSAKDVDVSGRIVPLGIGDLKVVKQTLLEYVPGEVAHIENVLIGESKERKHRKLDRTETTLFTSEEETKETERDTQSTDRFELKGEVEQTIKEDLSLKAGLTVTATLGPVITTATGDLAYSTSKQNSQKNSSNFAREVVDRSVSKVQTKTKLERTTKTLNEVEEINTHGINNVGGPEHVVGIYRWVDKRYSAQIYNYGVRLLLEFIVPEPAAFYRAAQMHQDLKVNAKPPEDFKDIYDNPITADAITEGNYREYASRYNAAGITPPPPKYTYVGASIVKDSLELGKTISMSTDKLLVPEGYTLKYFKATYSLLWKHHGMASLQIKDQFYKILDNGSPHGNVSNNTIGEKNWGNLDPKEPDNEVYYTSGSVPASITTYDVAALAININGICLCTKEKYAKWQLETFDKIYTAYQALQTAYDQKVKEAEAKESFEVQGKNPLMNREIQKNELKKLCITMMTGQHFKGFNAMTDPPSKPKKHPEVDIYEALKEGPIVQFFEQAFEWEQMTYIYYPYFWGRKKNWIEVSKISDPDPLFMQFLNAGYARVVVPVPLAYKDAVLSLLQSKTTDLSEKVKEIWERPTINDPLYVSIEHEIRNQTDDLAGAKPEGKPWEFTLPTTLVWLQPDPQLPVFP</sequence>
<evidence type="ECO:0000313" key="2">
    <source>
        <dbReference type="EMBL" id="AFQ19605.1"/>
    </source>
</evidence>
<geneLocation type="plasmid" evidence="2 3">
    <name>p01</name>
</geneLocation>
<feature type="region of interest" description="Disordered" evidence="1">
    <location>
        <begin position="385"/>
        <end position="415"/>
    </location>
</feature>
<reference evidence="2 3" key="1">
    <citation type="submission" date="2012-08" db="EMBL/GenBank/DDBJ databases">
        <authorList>
            <person name="Doggett N."/>
            <person name="Teshima H."/>
            <person name="Bruce D."/>
            <person name="Detter J.C."/>
            <person name="Johnson S.L."/>
            <person name="Han C."/>
        </authorList>
    </citation>
    <scope>NUCLEOTIDE SEQUENCE [LARGE SCALE GENOMIC DNA]</scope>
    <source>
        <strain evidence="2 3">HD-771</strain>
        <plasmid evidence="2 3">p01</plasmid>
    </source>
</reference>
<name>A0A9W3P0Y4_BACTU</name>
<evidence type="ECO:0000256" key="1">
    <source>
        <dbReference type="SAM" id="MobiDB-lite"/>
    </source>
</evidence>
<evidence type="ECO:0000313" key="3">
    <source>
        <dbReference type="Proteomes" id="UP000005259"/>
    </source>
</evidence>
<protein>
    <submittedName>
        <fullName evidence="2">Uncharacterized protein</fullName>
    </submittedName>
</protein>
<dbReference type="RefSeq" id="WP_000344219.1">
    <property type="nucleotide sequence ID" value="NC_018486.1"/>
</dbReference>
<keyword evidence="2" id="KW-0614">Plasmid</keyword>
<proteinExistence type="predicted"/>
<dbReference type="KEGG" id="bti:BTG_31343"/>
<dbReference type="Proteomes" id="UP000005259">
    <property type="component" value="Plasmid p01"/>
</dbReference>